<comment type="caution">
    <text evidence="1">The sequence shown here is derived from an EMBL/GenBank/DDBJ whole genome shotgun (WGS) entry which is preliminary data.</text>
</comment>
<protein>
    <submittedName>
        <fullName evidence="1">Uncharacterized protein</fullName>
    </submittedName>
</protein>
<name>A0ABR2BX92_9ROSI</name>
<evidence type="ECO:0000313" key="1">
    <source>
        <dbReference type="EMBL" id="KAK8511742.1"/>
    </source>
</evidence>
<dbReference type="EMBL" id="JBBPBM010000077">
    <property type="protein sequence ID" value="KAK8511742.1"/>
    <property type="molecule type" value="Genomic_DNA"/>
</dbReference>
<keyword evidence="2" id="KW-1185">Reference proteome</keyword>
<dbReference type="Proteomes" id="UP001472677">
    <property type="component" value="Unassembled WGS sequence"/>
</dbReference>
<evidence type="ECO:0000313" key="2">
    <source>
        <dbReference type="Proteomes" id="UP001472677"/>
    </source>
</evidence>
<proteinExistence type="predicted"/>
<dbReference type="PANTHER" id="PTHR37206">
    <property type="entry name" value="TRANSMEMBRANE PROTEIN"/>
    <property type="match status" value="1"/>
</dbReference>
<organism evidence="1 2">
    <name type="scientific">Hibiscus sabdariffa</name>
    <name type="common">roselle</name>
    <dbReference type="NCBI Taxonomy" id="183260"/>
    <lineage>
        <taxon>Eukaryota</taxon>
        <taxon>Viridiplantae</taxon>
        <taxon>Streptophyta</taxon>
        <taxon>Embryophyta</taxon>
        <taxon>Tracheophyta</taxon>
        <taxon>Spermatophyta</taxon>
        <taxon>Magnoliopsida</taxon>
        <taxon>eudicotyledons</taxon>
        <taxon>Gunneridae</taxon>
        <taxon>Pentapetalae</taxon>
        <taxon>rosids</taxon>
        <taxon>malvids</taxon>
        <taxon>Malvales</taxon>
        <taxon>Malvaceae</taxon>
        <taxon>Malvoideae</taxon>
        <taxon>Hibiscus</taxon>
    </lineage>
</organism>
<dbReference type="PANTHER" id="PTHR37206:SF1">
    <property type="entry name" value="TRANSMEMBRANE PROTEIN"/>
    <property type="match status" value="1"/>
</dbReference>
<gene>
    <name evidence="1" type="ORF">V6N12_000786</name>
</gene>
<sequence length="200" mass="22673">MLENDGILESLLFEWENLNSINHQKLEQSSKSKPNHQIQQQWSMVMIRDSLPQSELAIFPPINHENLHHQIQQQQHNPVSESPLLPPSAAVGVIQSTVVDRGIGDWLGTWLQISRAKIVSLAGYLGYENGTIGRAFRSFRGVIDVAVVVLLWWFCKRIRRRRCGEESVGRLKRIVKEKDEKIVGLLTQIAEMKASIGSTS</sequence>
<reference evidence="1 2" key="1">
    <citation type="journal article" date="2024" name="G3 (Bethesda)">
        <title>Genome assembly of Hibiscus sabdariffa L. provides insights into metabolisms of medicinal natural products.</title>
        <authorList>
            <person name="Kim T."/>
        </authorList>
    </citation>
    <scope>NUCLEOTIDE SEQUENCE [LARGE SCALE GENOMIC DNA]</scope>
    <source>
        <strain evidence="1">TK-2024</strain>
        <tissue evidence="1">Old leaves</tissue>
    </source>
</reference>
<accession>A0ABR2BX92</accession>